<evidence type="ECO:0000313" key="1">
    <source>
        <dbReference type="EMBL" id="PWR08081.1"/>
    </source>
</evidence>
<organism evidence="1 2">
    <name type="scientific">Micromonospora sicca</name>
    <dbReference type="NCBI Taxonomy" id="2202420"/>
    <lineage>
        <taxon>Bacteria</taxon>
        <taxon>Bacillati</taxon>
        <taxon>Actinomycetota</taxon>
        <taxon>Actinomycetes</taxon>
        <taxon>Micromonosporales</taxon>
        <taxon>Micromonosporaceae</taxon>
        <taxon>Micromonospora</taxon>
    </lineage>
</organism>
<comment type="caution">
    <text evidence="1">The sequence shown here is derived from an EMBL/GenBank/DDBJ whole genome shotgun (WGS) entry which is preliminary data.</text>
</comment>
<accession>A0A317CZP8</accession>
<dbReference type="EMBL" id="QGKS01000449">
    <property type="protein sequence ID" value="PWR08081.1"/>
    <property type="molecule type" value="Genomic_DNA"/>
</dbReference>
<reference evidence="1 2" key="1">
    <citation type="submission" date="2018-05" db="EMBL/GenBank/DDBJ databases">
        <title>Micromonosporas from Atacama Desert.</title>
        <authorList>
            <person name="Carro L."/>
            <person name="Golinska P."/>
            <person name="Klenk H.-P."/>
            <person name="Goodfellow M."/>
        </authorList>
    </citation>
    <scope>NUCLEOTIDE SEQUENCE [LARGE SCALE GENOMIC DNA]</scope>
    <source>
        <strain evidence="1 2">4G51</strain>
    </source>
</reference>
<sequence>MVDVVQVFTDGVVKVADRTDGEWTDQLCPGERIRVFWATYSRTSDGGAKLYQSQVRYLDRSQPTWTMRLALSGHCGDSWYVVAGNATIPQTLKPGVVPFGGGKLNWETGGGC</sequence>
<name>A0A317CZP8_9ACTN</name>
<proteinExistence type="predicted"/>
<gene>
    <name evidence="1" type="ORF">DKT69_33410</name>
</gene>
<dbReference type="AlphaFoldDB" id="A0A317CZP8"/>
<protein>
    <submittedName>
        <fullName evidence="1">Uncharacterized protein</fullName>
    </submittedName>
</protein>
<dbReference type="Proteomes" id="UP000246050">
    <property type="component" value="Unassembled WGS sequence"/>
</dbReference>
<evidence type="ECO:0000313" key="2">
    <source>
        <dbReference type="Proteomes" id="UP000246050"/>
    </source>
</evidence>
<dbReference type="OrthoDB" id="3395964at2"/>